<evidence type="ECO:0000256" key="3">
    <source>
        <dbReference type="ARBA" id="ARBA00022692"/>
    </source>
</evidence>
<keyword evidence="10" id="KW-1185">Reference proteome</keyword>
<keyword evidence="6" id="KW-0653">Protein transport</keyword>
<evidence type="ECO:0000256" key="7">
    <source>
        <dbReference type="SAM" id="Phobius"/>
    </source>
</evidence>
<organism evidence="9 10">
    <name type="scientific">Rhodovastum atsumiense</name>
    <dbReference type="NCBI Taxonomy" id="504468"/>
    <lineage>
        <taxon>Bacteria</taxon>
        <taxon>Pseudomonadati</taxon>
        <taxon>Pseudomonadota</taxon>
        <taxon>Alphaproteobacteria</taxon>
        <taxon>Acetobacterales</taxon>
        <taxon>Acetobacteraceae</taxon>
        <taxon>Rhodovastum</taxon>
    </lineage>
</organism>
<dbReference type="RefSeq" id="WP_150038971.1">
    <property type="nucleotide sequence ID" value="NZ_OW485601.1"/>
</dbReference>
<keyword evidence="6" id="KW-0813">Transport</keyword>
<comment type="subcellular location">
    <subcellularLocation>
        <location evidence="1">Cell membrane</location>
        <topology evidence="1">Multi-pass membrane protein</topology>
    </subcellularLocation>
    <subcellularLocation>
        <location evidence="6">Membrane</location>
        <topology evidence="6">Multi-pass membrane protein</topology>
    </subcellularLocation>
</comment>
<evidence type="ECO:0000256" key="4">
    <source>
        <dbReference type="ARBA" id="ARBA00022989"/>
    </source>
</evidence>
<comment type="similarity">
    <text evidence="6">Belongs to the exbB/tolQ family.</text>
</comment>
<protein>
    <submittedName>
        <fullName evidence="9">Flagellar motor protein MotA</fullName>
    </submittedName>
</protein>
<dbReference type="OrthoDB" id="9805133at2"/>
<dbReference type="Proteomes" id="UP000325255">
    <property type="component" value="Unassembled WGS sequence"/>
</dbReference>
<feature type="transmembrane region" description="Helical" evidence="7">
    <location>
        <begin position="119"/>
        <end position="144"/>
    </location>
</feature>
<feature type="transmembrane region" description="Helical" evidence="7">
    <location>
        <begin position="164"/>
        <end position="185"/>
    </location>
</feature>
<evidence type="ECO:0000256" key="6">
    <source>
        <dbReference type="RuleBase" id="RU004057"/>
    </source>
</evidence>
<dbReference type="EMBL" id="VWPK01000003">
    <property type="protein sequence ID" value="KAA5614069.1"/>
    <property type="molecule type" value="Genomic_DNA"/>
</dbReference>
<dbReference type="GO" id="GO:0017038">
    <property type="term" value="P:protein import"/>
    <property type="evidence" value="ECO:0007669"/>
    <property type="project" value="TreeGrafter"/>
</dbReference>
<sequence>MPTLDLSLSGMLMQTTGPVRAVLVLLLVCSVLCWAIIFEKVTRLIRLQREARGFERLVRSQDAPVPSTGLATTLLATAAMETGRRPAGETLAERRERIERTLRESVAAALLPVETRLPVLATIGSAAPFIGLFGTVWGIMHAFAGLAQAGDSSLAAVAPGIAEALSTTAIGLAAALPASIAYNMLAGSLGMLARRLGLAVAALARQSAEAAA</sequence>
<dbReference type="PANTHER" id="PTHR30625">
    <property type="entry name" value="PROTEIN TOLQ"/>
    <property type="match status" value="1"/>
</dbReference>
<evidence type="ECO:0000313" key="9">
    <source>
        <dbReference type="EMBL" id="KAA5614069.1"/>
    </source>
</evidence>
<feature type="domain" description="MotA/TolQ/ExbB proton channel" evidence="8">
    <location>
        <begin position="93"/>
        <end position="189"/>
    </location>
</feature>
<keyword evidence="3 7" id="KW-0812">Transmembrane</keyword>
<evidence type="ECO:0000256" key="2">
    <source>
        <dbReference type="ARBA" id="ARBA00022475"/>
    </source>
</evidence>
<accession>A0A5M6J1I0</accession>
<dbReference type="Pfam" id="PF01618">
    <property type="entry name" value="MotA_ExbB"/>
    <property type="match status" value="1"/>
</dbReference>
<comment type="caution">
    <text evidence="9">The sequence shown here is derived from an EMBL/GenBank/DDBJ whole genome shotgun (WGS) entry which is preliminary data.</text>
</comment>
<keyword evidence="4 7" id="KW-1133">Transmembrane helix</keyword>
<dbReference type="GO" id="GO:0005886">
    <property type="term" value="C:plasma membrane"/>
    <property type="evidence" value="ECO:0007669"/>
    <property type="project" value="UniProtKB-SubCell"/>
</dbReference>
<keyword evidence="9" id="KW-0282">Flagellum</keyword>
<keyword evidence="9" id="KW-0969">Cilium</keyword>
<evidence type="ECO:0000256" key="1">
    <source>
        <dbReference type="ARBA" id="ARBA00004651"/>
    </source>
</evidence>
<name>A0A5M6J1I0_9PROT</name>
<proteinExistence type="inferred from homology"/>
<keyword evidence="5 7" id="KW-0472">Membrane</keyword>
<dbReference type="AlphaFoldDB" id="A0A5M6J1I0"/>
<evidence type="ECO:0000313" key="10">
    <source>
        <dbReference type="Proteomes" id="UP000325255"/>
    </source>
</evidence>
<dbReference type="InterPro" id="IPR050790">
    <property type="entry name" value="ExbB/TolQ_transport"/>
</dbReference>
<gene>
    <name evidence="9" type="ORF">F1189_02365</name>
</gene>
<evidence type="ECO:0000259" key="8">
    <source>
        <dbReference type="Pfam" id="PF01618"/>
    </source>
</evidence>
<dbReference type="InterPro" id="IPR002898">
    <property type="entry name" value="MotA_ExbB_proton_chnl"/>
</dbReference>
<keyword evidence="2" id="KW-1003">Cell membrane</keyword>
<feature type="transmembrane region" description="Helical" evidence="7">
    <location>
        <begin position="20"/>
        <end position="38"/>
    </location>
</feature>
<evidence type="ECO:0000256" key="5">
    <source>
        <dbReference type="ARBA" id="ARBA00023136"/>
    </source>
</evidence>
<keyword evidence="9" id="KW-0966">Cell projection</keyword>
<reference evidence="9 10" key="1">
    <citation type="submission" date="2019-09" db="EMBL/GenBank/DDBJ databases">
        <title>Genome sequence of Rhodovastum atsumiense, a diverse member of the Acetobacteraceae family of non-sulfur purple photosynthetic bacteria.</title>
        <authorList>
            <person name="Meyer T."/>
            <person name="Kyndt J."/>
        </authorList>
    </citation>
    <scope>NUCLEOTIDE SEQUENCE [LARGE SCALE GENOMIC DNA]</scope>
    <source>
        <strain evidence="9 10">DSM 21279</strain>
    </source>
</reference>
<dbReference type="PANTHER" id="PTHR30625:SF3">
    <property type="entry name" value="TOL-PAL SYSTEM PROTEIN TOLQ"/>
    <property type="match status" value="1"/>
</dbReference>